<evidence type="ECO:0000313" key="2">
    <source>
        <dbReference type="EMBL" id="MBK4734371.1"/>
    </source>
</evidence>
<dbReference type="AlphaFoldDB" id="A0A934SPK8"/>
<reference evidence="2" key="1">
    <citation type="submission" date="2021-01" db="EMBL/GenBank/DDBJ databases">
        <title>Genome sequence of strain Noviherbaspirillum sp. DKR-6.</title>
        <authorList>
            <person name="Chaudhary D.K."/>
        </authorList>
    </citation>
    <scope>NUCLEOTIDE SEQUENCE</scope>
    <source>
        <strain evidence="2">DKR-6</strain>
    </source>
</reference>
<gene>
    <name evidence="2" type="primary">phaZ</name>
    <name evidence="2" type="ORF">JJB74_07130</name>
</gene>
<dbReference type="InterPro" id="IPR009656">
    <property type="entry name" value="PHB_depo_C"/>
</dbReference>
<name>A0A934SPK8_9BURK</name>
<organism evidence="2 3">
    <name type="scientific">Noviherbaspirillum pedocola</name>
    <dbReference type="NCBI Taxonomy" id="2801341"/>
    <lineage>
        <taxon>Bacteria</taxon>
        <taxon>Pseudomonadati</taxon>
        <taxon>Pseudomonadota</taxon>
        <taxon>Betaproteobacteria</taxon>
        <taxon>Burkholderiales</taxon>
        <taxon>Oxalobacteraceae</taxon>
        <taxon>Noviherbaspirillum</taxon>
    </lineage>
</organism>
<accession>A0A934SPK8</accession>
<dbReference type="RefSeq" id="WP_200591123.1">
    <property type="nucleotide sequence ID" value="NZ_JAEPBG010000002.1"/>
</dbReference>
<dbReference type="NCBIfam" id="TIGR01849">
    <property type="entry name" value="PHB_depoly_PhaZ"/>
    <property type="match status" value="1"/>
</dbReference>
<dbReference type="PIRSF" id="PIRSF020818">
    <property type="entry name" value="PHB_depoly_PhaZ"/>
    <property type="match status" value="1"/>
</dbReference>
<evidence type="ECO:0000313" key="3">
    <source>
        <dbReference type="Proteomes" id="UP000622890"/>
    </source>
</evidence>
<dbReference type="Pfam" id="PF06850">
    <property type="entry name" value="PHB_depo_C"/>
    <property type="match status" value="1"/>
</dbReference>
<sequence length="406" mass="44186">MQLIMDADAGHGPQRPSPPGVVAAHGLPDAAALARLAGALGLLFPHALRRRPDFRIDRVRLADGRDLGVEECGVDTQPFCTLLHFRKPAGPPQPPLLIVAPMSGHYASQLRETVLTMLPDHDVYLTDWHDARAVPLACGAFRLEDYTGYLMRFLERLGPAHVLAICQSCVPALCATALMAEDEDPARPLSLTLMGGPIDARVQPTVVSRYANSAPLAWFERNVISTAPPGPPGAGRRVYAAEMQLLSTLSMHGQRWAQACCDLWSAPFAMGAAANEFWRVLGDRQVAAQDLAAEFYLDNLELVFREHALARGTMRNHGRLVQPAAIADTALLTVEAELDDICGRGQTASALHLCRNLPASLKRHHLQSGATHKELFSGTPWVNALTPLLREHIRQAEKPRLRAGNA</sequence>
<dbReference type="PANTHER" id="PTHR36837:SF4">
    <property type="entry name" value="BLR0908 PROTEIN"/>
    <property type="match status" value="1"/>
</dbReference>
<dbReference type="InterPro" id="IPR029058">
    <property type="entry name" value="AB_hydrolase_fold"/>
</dbReference>
<dbReference type="Proteomes" id="UP000622890">
    <property type="component" value="Unassembled WGS sequence"/>
</dbReference>
<proteinExistence type="predicted"/>
<feature type="domain" description="PHB de-polymerase C-terminal" evidence="1">
    <location>
        <begin position="195"/>
        <end position="396"/>
    </location>
</feature>
<dbReference type="EMBL" id="JAEPBG010000002">
    <property type="protein sequence ID" value="MBK4734371.1"/>
    <property type="molecule type" value="Genomic_DNA"/>
</dbReference>
<keyword evidence="3" id="KW-1185">Reference proteome</keyword>
<dbReference type="InterPro" id="IPR051321">
    <property type="entry name" value="PHA/PHB_synthase"/>
</dbReference>
<dbReference type="SUPFAM" id="SSF53474">
    <property type="entry name" value="alpha/beta-Hydrolases"/>
    <property type="match status" value="1"/>
</dbReference>
<dbReference type="PANTHER" id="PTHR36837">
    <property type="entry name" value="POLY(3-HYDROXYALKANOATE) POLYMERASE SUBUNIT PHAC"/>
    <property type="match status" value="1"/>
</dbReference>
<protein>
    <submittedName>
        <fullName evidence="2">Polyhydroxyalkanoate depolymerase</fullName>
    </submittedName>
</protein>
<comment type="caution">
    <text evidence="2">The sequence shown here is derived from an EMBL/GenBank/DDBJ whole genome shotgun (WGS) entry which is preliminary data.</text>
</comment>
<evidence type="ECO:0000259" key="1">
    <source>
        <dbReference type="Pfam" id="PF06850"/>
    </source>
</evidence>
<dbReference type="InterPro" id="IPR010915">
    <property type="entry name" value="PHB_depoly_PhaZ"/>
</dbReference>